<dbReference type="InterPro" id="IPR018391">
    <property type="entry name" value="PQQ_b-propeller_rpt"/>
</dbReference>
<evidence type="ECO:0000313" key="2">
    <source>
        <dbReference type="EMBL" id="SPH17573.1"/>
    </source>
</evidence>
<organism evidence="2 3">
    <name type="scientific">Albidovulum aquaemixtae</name>
    <dbReference type="NCBI Taxonomy" id="1542388"/>
    <lineage>
        <taxon>Bacteria</taxon>
        <taxon>Pseudomonadati</taxon>
        <taxon>Pseudomonadota</taxon>
        <taxon>Alphaproteobacteria</taxon>
        <taxon>Rhodobacterales</taxon>
        <taxon>Paracoccaceae</taxon>
        <taxon>Albidovulum</taxon>
    </lineage>
</organism>
<dbReference type="Pfam" id="PF13360">
    <property type="entry name" value="PQQ_2"/>
    <property type="match status" value="2"/>
</dbReference>
<feature type="domain" description="Pyrrolo-quinoline quinone repeat" evidence="1">
    <location>
        <begin position="392"/>
        <end position="451"/>
    </location>
</feature>
<feature type="domain" description="Pyrrolo-quinoline quinone repeat" evidence="1">
    <location>
        <begin position="133"/>
        <end position="369"/>
    </location>
</feature>
<dbReference type="EMBL" id="OMOQ01000001">
    <property type="protein sequence ID" value="SPH17573.1"/>
    <property type="molecule type" value="Genomic_DNA"/>
</dbReference>
<dbReference type="PANTHER" id="PTHR34512">
    <property type="entry name" value="CELL SURFACE PROTEIN"/>
    <property type="match status" value="1"/>
</dbReference>
<dbReference type="InterPro" id="IPR002372">
    <property type="entry name" value="PQQ_rpt_dom"/>
</dbReference>
<dbReference type="SMART" id="SM00564">
    <property type="entry name" value="PQQ"/>
    <property type="match status" value="6"/>
</dbReference>
<sequence>MPEQASGIESEGAGKVKTYRLMKALAVLAVLSACASGDPVLEGERLNVRASATGEVPVAAGQNPVPIALPAARAAADWTHRAGNAAHRPPHAALSPAPVQIWAAPIGAGDGRKNRITADPVVAGGRIFTLDANATVTATGSNGATLWQTDLTPASERTGDASGGGLAYGDGRVFATTGFGELVALDPVTGAVAWRQRFDAAVGGAPAVMDGRVYVVARDSAAWAVRASDGRVEFVLPGTPSPSSVAGAAAPALDARQVIFPFASGQLISVDRTNGTGLWVSHVAGQRGGRAYAAHSDLTGDPVIADGIVYAGTSAGRLAAVNADTGQTLWSVRDGATSPVVAAGGALFFVNDEDQLMRLNASDGSTVWRIDMPYFTKERDKRRRAIYAHYGPVLAGGRLVLASSDGLIRSFDPASGALVQTIDMGDGAAAAPAVVGGTLYVVTKSGRLRAFR</sequence>
<gene>
    <name evidence="2" type="primary">bamB</name>
    <name evidence="2" type="ORF">DEA8626_01096</name>
</gene>
<dbReference type="AlphaFoldDB" id="A0A2R8B4Z2"/>
<dbReference type="InterPro" id="IPR011047">
    <property type="entry name" value="Quinoprotein_ADH-like_sf"/>
</dbReference>
<dbReference type="SUPFAM" id="SSF50998">
    <property type="entry name" value="Quinoprotein alcohol dehydrogenase-like"/>
    <property type="match status" value="2"/>
</dbReference>
<evidence type="ECO:0000313" key="3">
    <source>
        <dbReference type="Proteomes" id="UP000244924"/>
    </source>
</evidence>
<keyword evidence="3" id="KW-1185">Reference proteome</keyword>
<dbReference type="Proteomes" id="UP000244924">
    <property type="component" value="Unassembled WGS sequence"/>
</dbReference>
<evidence type="ECO:0000259" key="1">
    <source>
        <dbReference type="Pfam" id="PF13360"/>
    </source>
</evidence>
<dbReference type="Gene3D" id="2.130.10.10">
    <property type="entry name" value="YVTN repeat-like/Quinoprotein amine dehydrogenase"/>
    <property type="match status" value="1"/>
</dbReference>
<proteinExistence type="predicted"/>
<reference evidence="2 3" key="1">
    <citation type="submission" date="2018-03" db="EMBL/GenBank/DDBJ databases">
        <authorList>
            <person name="Keele B.F."/>
        </authorList>
    </citation>
    <scope>NUCLEOTIDE SEQUENCE [LARGE SCALE GENOMIC DNA]</scope>
    <source>
        <strain evidence="2 3">CECT 8626</strain>
    </source>
</reference>
<name>A0A2R8B4Z2_9RHOB</name>
<protein>
    <submittedName>
        <fullName evidence="2">Outer membrane protein assembly factor BamB</fullName>
    </submittedName>
</protein>
<accession>A0A2R8B4Z2</accession>
<dbReference type="InterPro" id="IPR015943">
    <property type="entry name" value="WD40/YVTN_repeat-like_dom_sf"/>
</dbReference>
<dbReference type="PANTHER" id="PTHR34512:SF30">
    <property type="entry name" value="OUTER MEMBRANE PROTEIN ASSEMBLY FACTOR BAMB"/>
    <property type="match status" value="1"/>
</dbReference>